<dbReference type="AlphaFoldDB" id="A0A183IG98"/>
<dbReference type="EMBL" id="UZAM01007329">
    <property type="protein sequence ID" value="VDO98408.1"/>
    <property type="molecule type" value="Genomic_DNA"/>
</dbReference>
<evidence type="ECO:0000256" key="2">
    <source>
        <dbReference type="PROSITE-ProRule" id="PRU00235"/>
    </source>
</evidence>
<name>A0A183IG98_9BILA</name>
<dbReference type="InterPro" id="IPR058923">
    <property type="entry name" value="RCC1-like_dom"/>
</dbReference>
<organism evidence="6">
    <name type="scientific">Soboliphyme baturini</name>
    <dbReference type="NCBI Taxonomy" id="241478"/>
    <lineage>
        <taxon>Eukaryota</taxon>
        <taxon>Metazoa</taxon>
        <taxon>Ecdysozoa</taxon>
        <taxon>Nematoda</taxon>
        <taxon>Enoplea</taxon>
        <taxon>Dorylaimia</taxon>
        <taxon>Dioctophymatida</taxon>
        <taxon>Dioctophymatoidea</taxon>
        <taxon>Soboliphymatidae</taxon>
        <taxon>Soboliphyme</taxon>
    </lineage>
</organism>
<evidence type="ECO:0000259" key="3">
    <source>
        <dbReference type="Pfam" id="PF25390"/>
    </source>
</evidence>
<keyword evidence="5" id="KW-1185">Reference proteome</keyword>
<evidence type="ECO:0000313" key="5">
    <source>
        <dbReference type="Proteomes" id="UP000270296"/>
    </source>
</evidence>
<dbReference type="Proteomes" id="UP000270296">
    <property type="component" value="Unassembled WGS sequence"/>
</dbReference>
<evidence type="ECO:0000256" key="1">
    <source>
        <dbReference type="ARBA" id="ARBA00022737"/>
    </source>
</evidence>
<dbReference type="PANTHER" id="PTHR46207">
    <property type="entry name" value="PROTEIN RCC2"/>
    <property type="match status" value="1"/>
</dbReference>
<feature type="repeat" description="RCC1" evidence="2">
    <location>
        <begin position="60"/>
        <end position="109"/>
    </location>
</feature>
<dbReference type="GO" id="GO:0031267">
    <property type="term" value="F:small GTPase binding"/>
    <property type="evidence" value="ECO:0007669"/>
    <property type="project" value="TreeGrafter"/>
</dbReference>
<dbReference type="OrthoDB" id="16281at2759"/>
<dbReference type="PROSITE" id="PS00626">
    <property type="entry name" value="RCC1_2"/>
    <property type="match status" value="2"/>
</dbReference>
<keyword evidence="1" id="KW-0677">Repeat</keyword>
<reference evidence="6" key="1">
    <citation type="submission" date="2016-06" db="UniProtKB">
        <authorList>
            <consortium name="WormBaseParasite"/>
        </authorList>
    </citation>
    <scope>IDENTIFICATION</scope>
</reference>
<dbReference type="SUPFAM" id="SSF50985">
    <property type="entry name" value="RCC1/BLIP-II"/>
    <property type="match status" value="1"/>
</dbReference>
<gene>
    <name evidence="4" type="ORF">SBAD_LOCUS2642</name>
</gene>
<dbReference type="WBParaSite" id="SBAD_0000277201-mRNA-1">
    <property type="protein sequence ID" value="SBAD_0000277201-mRNA-1"/>
    <property type="gene ID" value="SBAD_0000277201"/>
</dbReference>
<dbReference type="Pfam" id="PF00415">
    <property type="entry name" value="RCC1"/>
    <property type="match status" value="2"/>
</dbReference>
<feature type="repeat" description="RCC1" evidence="2">
    <location>
        <begin position="247"/>
        <end position="298"/>
    </location>
</feature>
<accession>A0A183IG98</accession>
<feature type="repeat" description="RCC1" evidence="2">
    <location>
        <begin position="110"/>
        <end position="162"/>
    </location>
</feature>
<feature type="repeat" description="RCC1" evidence="2">
    <location>
        <begin position="163"/>
        <end position="214"/>
    </location>
</feature>
<dbReference type="InterPro" id="IPR000408">
    <property type="entry name" value="Reg_chr_condens"/>
</dbReference>
<protein>
    <submittedName>
        <fullName evidence="6">E3 ubiquitin-protein ligase HERC4</fullName>
    </submittedName>
</protein>
<dbReference type="InterPro" id="IPR009091">
    <property type="entry name" value="RCC1/BLIP-II"/>
</dbReference>
<proteinExistence type="predicted"/>
<dbReference type="PRINTS" id="PR00633">
    <property type="entry name" value="RCCNDNSATION"/>
</dbReference>
<dbReference type="PROSITE" id="PS50012">
    <property type="entry name" value="RCC1_3"/>
    <property type="match status" value="5"/>
</dbReference>
<feature type="domain" description="RCC1-like" evidence="3">
    <location>
        <begin position="8"/>
        <end position="218"/>
    </location>
</feature>
<dbReference type="GO" id="GO:0016020">
    <property type="term" value="C:membrane"/>
    <property type="evidence" value="ECO:0007669"/>
    <property type="project" value="TreeGrafter"/>
</dbReference>
<evidence type="ECO:0000313" key="4">
    <source>
        <dbReference type="EMBL" id="VDO98408.1"/>
    </source>
</evidence>
<evidence type="ECO:0000313" key="6">
    <source>
        <dbReference type="WBParaSite" id="SBAD_0000277201-mRNA-1"/>
    </source>
</evidence>
<dbReference type="Gene3D" id="2.130.10.30">
    <property type="entry name" value="Regulator of chromosome condensation 1/beta-lactamase-inhibitor protein II"/>
    <property type="match status" value="3"/>
</dbReference>
<dbReference type="PANTHER" id="PTHR46207:SF1">
    <property type="entry name" value="PROTEIN RCC2"/>
    <property type="match status" value="1"/>
</dbReference>
<sequence>MMTDFEWYGCGSTADGELGLGGIDEPCVSTMCLLRPPGLFADVRLVATADHHTLVLLNDGSVYAFGNNDFGQLGRDGQRKKPNVISALQGLNIRQIACGLSHSVALTEDGHLIAWGSNLHGQLGVDMDIALVDLQVRANEINLTKIMQVCCGGFHNLALGSDGTVFSWGRNDCGQLGLGHRQSVHNPVAVKSINGIPFRQLSAGHSHSFALSLSEKLFPTFVSSLRRQKIARIVCGAEFSAVITTEGQLFTFGAGMYGQLGHGSVNNEVLPKQVLEMMGSRVVDVACGRCHTLVMTAGKLYAFGLGSSGQLGISDSKMCTVPCPVSIDGEVVRVFAAGDHSFVVVSPQVGRCCCILI</sequence>
<reference evidence="4 5" key="2">
    <citation type="submission" date="2018-11" db="EMBL/GenBank/DDBJ databases">
        <authorList>
            <consortium name="Pathogen Informatics"/>
        </authorList>
    </citation>
    <scope>NUCLEOTIDE SEQUENCE [LARGE SCALE GENOMIC DNA]</scope>
</reference>
<feature type="repeat" description="RCC1" evidence="2">
    <location>
        <begin position="298"/>
        <end position="347"/>
    </location>
</feature>
<dbReference type="Pfam" id="PF25390">
    <property type="entry name" value="WD40_RLD"/>
    <property type="match status" value="1"/>
</dbReference>
<dbReference type="InterPro" id="IPR028641">
    <property type="entry name" value="RCC2"/>
</dbReference>